<dbReference type="PATRIC" id="fig|1082933.3.peg.3778"/>
<organism evidence="1 2">
    <name type="scientific">Mesorhizobium amorphae CCNWGS0123</name>
    <dbReference type="NCBI Taxonomy" id="1082933"/>
    <lineage>
        <taxon>Bacteria</taxon>
        <taxon>Pseudomonadati</taxon>
        <taxon>Pseudomonadota</taxon>
        <taxon>Alphaproteobacteria</taxon>
        <taxon>Hyphomicrobiales</taxon>
        <taxon>Phyllobacteriaceae</taxon>
        <taxon>Mesorhizobium</taxon>
    </lineage>
</organism>
<proteinExistence type="predicted"/>
<keyword evidence="2" id="KW-1185">Reference proteome</keyword>
<sequence>MIYAHSRWDSNRTATKFMKARRMSRIFGGAARYQSAHLQAERDF</sequence>
<reference evidence="1 2" key="1">
    <citation type="journal article" date="2012" name="J. Bacteriol.">
        <title>Draft Genome Sequence of Plant Growth-Promoting Rhizobium Mesorhizobium amorphae, Isolated from Zinc-Lead Mine Tailings.</title>
        <authorList>
            <person name="Hao X."/>
            <person name="Lin Y."/>
            <person name="Johnstone L."/>
            <person name="Baltrus D.A."/>
            <person name="Miller S.J."/>
            <person name="Wei G."/>
            <person name="Rensing C."/>
        </authorList>
    </citation>
    <scope>NUCLEOTIDE SEQUENCE [LARGE SCALE GENOMIC DNA]</scope>
    <source>
        <strain evidence="1 2">CCNWGS0123</strain>
    </source>
</reference>
<dbReference type="AlphaFoldDB" id="G6YD27"/>
<evidence type="ECO:0000313" key="2">
    <source>
        <dbReference type="Proteomes" id="UP000002949"/>
    </source>
</evidence>
<name>G6YD27_9HYPH</name>
<dbReference type="Proteomes" id="UP000002949">
    <property type="component" value="Unassembled WGS sequence"/>
</dbReference>
<gene>
    <name evidence="1" type="ORF">MEA186_19312</name>
</gene>
<dbReference type="EMBL" id="AGSN01000128">
    <property type="protein sequence ID" value="EHH10499.1"/>
    <property type="molecule type" value="Genomic_DNA"/>
</dbReference>
<accession>G6YD27</accession>
<evidence type="ECO:0000313" key="1">
    <source>
        <dbReference type="EMBL" id="EHH10499.1"/>
    </source>
</evidence>
<protein>
    <submittedName>
        <fullName evidence="1">Uncharacterized protein</fullName>
    </submittedName>
</protein>